<dbReference type="InterPro" id="IPR015359">
    <property type="entry name" value="PLC_EF-hand-like"/>
</dbReference>
<dbReference type="InterPro" id="IPR001849">
    <property type="entry name" value="PH_domain"/>
</dbReference>
<dbReference type="Proteomes" id="UP001159428">
    <property type="component" value="Unassembled WGS sequence"/>
</dbReference>
<keyword evidence="9" id="KW-0106">Calcium</keyword>
<dbReference type="InterPro" id="IPR036056">
    <property type="entry name" value="Fibrinogen-like_C"/>
</dbReference>
<dbReference type="PROSITE" id="PS50008">
    <property type="entry name" value="PIPLC_Y_DOMAIN"/>
    <property type="match status" value="1"/>
</dbReference>
<evidence type="ECO:0000256" key="16">
    <source>
        <dbReference type="RuleBase" id="RU361133"/>
    </source>
</evidence>
<comment type="subcellular location">
    <subcellularLocation>
        <location evidence="2">Cytoplasm</location>
    </subcellularLocation>
</comment>
<dbReference type="GO" id="GO:0005509">
    <property type="term" value="F:calcium ion binding"/>
    <property type="evidence" value="ECO:0007669"/>
    <property type="project" value="InterPro"/>
</dbReference>
<keyword evidence="7" id="KW-0677">Repeat</keyword>
<dbReference type="FunFam" id="3.20.20.190:FF:000039">
    <property type="entry name" value="Phosphoinositide phospholipase C"/>
    <property type="match status" value="1"/>
</dbReference>
<feature type="domain" description="PI-PLC Y-box" evidence="20">
    <location>
        <begin position="1171"/>
        <end position="1285"/>
    </location>
</feature>
<dbReference type="PRINTS" id="PR00390">
    <property type="entry name" value="PHPHLIPASEC"/>
</dbReference>
<evidence type="ECO:0000256" key="1">
    <source>
        <dbReference type="ARBA" id="ARBA00001913"/>
    </source>
</evidence>
<dbReference type="InterPro" id="IPR011992">
    <property type="entry name" value="EF-hand-dom_pair"/>
</dbReference>
<dbReference type="Gene3D" id="3.20.20.190">
    <property type="entry name" value="Phosphatidylinositol (PI) phosphodiesterase"/>
    <property type="match status" value="2"/>
</dbReference>
<dbReference type="InterPro" id="IPR018097">
    <property type="entry name" value="EGF_Ca-bd_CS"/>
</dbReference>
<evidence type="ECO:0000256" key="2">
    <source>
        <dbReference type="ARBA" id="ARBA00004496"/>
    </source>
</evidence>
<dbReference type="SUPFAM" id="SSF50729">
    <property type="entry name" value="PH domain-like"/>
    <property type="match status" value="1"/>
</dbReference>
<dbReference type="FunFam" id="2.60.40.150:FF:000018">
    <property type="entry name" value="Phosphoinositide phospholipase C"/>
    <property type="match status" value="1"/>
</dbReference>
<feature type="domain" description="Apple" evidence="23">
    <location>
        <begin position="269"/>
        <end position="355"/>
    </location>
</feature>
<dbReference type="InterPro" id="IPR001192">
    <property type="entry name" value="PI-PLC_fam"/>
</dbReference>
<dbReference type="InterPro" id="IPR002181">
    <property type="entry name" value="Fibrinogen_a/b/g_C_dom"/>
</dbReference>
<dbReference type="PROSITE" id="PS50004">
    <property type="entry name" value="C2"/>
    <property type="match status" value="1"/>
</dbReference>
<dbReference type="InterPro" id="IPR003609">
    <property type="entry name" value="Pan_app"/>
</dbReference>
<feature type="disulfide bond" evidence="15">
    <location>
        <begin position="360"/>
        <end position="377"/>
    </location>
</feature>
<dbReference type="Pfam" id="PF00024">
    <property type="entry name" value="PAN_1"/>
    <property type="match status" value="1"/>
</dbReference>
<dbReference type="PROSITE" id="PS51406">
    <property type="entry name" value="FIBRINOGEN_C_2"/>
    <property type="match status" value="1"/>
</dbReference>
<evidence type="ECO:0000256" key="6">
    <source>
        <dbReference type="ARBA" id="ARBA00022729"/>
    </source>
</evidence>
<name>A0AAU9VQS3_9CNID</name>
<dbReference type="SUPFAM" id="SSF57184">
    <property type="entry name" value="Growth factor receptor domain"/>
    <property type="match status" value="1"/>
</dbReference>
<dbReference type="InterPro" id="IPR024731">
    <property type="entry name" value="NELL2-like_EGF"/>
</dbReference>
<dbReference type="InterPro" id="IPR018247">
    <property type="entry name" value="EF_Hand_1_Ca_BS"/>
</dbReference>
<dbReference type="InterPro" id="IPR011993">
    <property type="entry name" value="PH-like_dom_sf"/>
</dbReference>
<dbReference type="GO" id="GO:0005737">
    <property type="term" value="C:cytoplasm"/>
    <property type="evidence" value="ECO:0007669"/>
    <property type="project" value="UniProtKB-SubCell"/>
</dbReference>
<dbReference type="PROSITE" id="PS50222">
    <property type="entry name" value="EF_HAND_2"/>
    <property type="match status" value="2"/>
</dbReference>
<evidence type="ECO:0000256" key="10">
    <source>
        <dbReference type="ARBA" id="ARBA00022963"/>
    </source>
</evidence>
<dbReference type="Pfam" id="PF00387">
    <property type="entry name" value="PI-PLC-Y"/>
    <property type="match status" value="1"/>
</dbReference>
<dbReference type="InterPro" id="IPR035892">
    <property type="entry name" value="C2_domain_sf"/>
</dbReference>
<feature type="domain" description="EGF-like" evidence="21">
    <location>
        <begin position="351"/>
        <end position="389"/>
    </location>
</feature>
<dbReference type="CDD" id="cd08558">
    <property type="entry name" value="PI-PLCc_eukaryota"/>
    <property type="match status" value="1"/>
</dbReference>
<dbReference type="FunFam" id="2.10.25.10:FF:000038">
    <property type="entry name" value="Fibrillin 2"/>
    <property type="match status" value="3"/>
</dbReference>
<dbReference type="SMART" id="SM00054">
    <property type="entry name" value="EFh"/>
    <property type="match status" value="2"/>
</dbReference>
<feature type="domain" description="Fibrinogen C-terminal" evidence="24">
    <location>
        <begin position="130"/>
        <end position="181"/>
    </location>
</feature>
<dbReference type="PROSITE" id="PS50003">
    <property type="entry name" value="PH_DOMAIN"/>
    <property type="match status" value="1"/>
</dbReference>
<dbReference type="InterPro" id="IPR001711">
    <property type="entry name" value="PLipase_C_Pinositol-sp_Y"/>
</dbReference>
<comment type="caution">
    <text evidence="25">The sequence shown here is derived from an EMBL/GenBank/DDBJ whole genome shotgun (WGS) entry which is preliminary data.</text>
</comment>
<dbReference type="NCBIfam" id="NF040941">
    <property type="entry name" value="GGGWT_bact"/>
    <property type="match status" value="2"/>
</dbReference>
<evidence type="ECO:0000259" key="24">
    <source>
        <dbReference type="PROSITE" id="PS51406"/>
    </source>
</evidence>
<evidence type="ECO:0000259" key="18">
    <source>
        <dbReference type="PROSITE" id="PS50003"/>
    </source>
</evidence>
<dbReference type="PROSITE" id="PS00010">
    <property type="entry name" value="ASX_HYDROXYL"/>
    <property type="match status" value="3"/>
</dbReference>
<dbReference type="InterPro" id="IPR002048">
    <property type="entry name" value="EF_hand_dom"/>
</dbReference>
<dbReference type="EMBL" id="CALNXJ010000003">
    <property type="protein sequence ID" value="CAH3035590.1"/>
    <property type="molecule type" value="Genomic_DNA"/>
</dbReference>
<feature type="domain" description="EGF-like" evidence="21">
    <location>
        <begin position="45"/>
        <end position="85"/>
    </location>
</feature>
<feature type="compositionally biased region" description="Basic residues" evidence="17">
    <location>
        <begin position="1145"/>
        <end position="1154"/>
    </location>
</feature>
<dbReference type="SUPFAM" id="SSF47473">
    <property type="entry name" value="EF-hand"/>
    <property type="match status" value="1"/>
</dbReference>
<feature type="compositionally biased region" description="Basic and acidic residues" evidence="17">
    <location>
        <begin position="1132"/>
        <end position="1144"/>
    </location>
</feature>
<keyword evidence="26" id="KW-1185">Reference proteome</keyword>
<dbReference type="Gene3D" id="1.10.238.10">
    <property type="entry name" value="EF-hand"/>
    <property type="match status" value="2"/>
</dbReference>
<keyword evidence="10 16" id="KW-0442">Lipid degradation</keyword>
<feature type="domain" description="EGF-like" evidence="21">
    <location>
        <begin position="391"/>
        <end position="431"/>
    </location>
</feature>
<dbReference type="GO" id="GO:0016042">
    <property type="term" value="P:lipid catabolic process"/>
    <property type="evidence" value="ECO:0007669"/>
    <property type="project" value="UniProtKB-KW"/>
</dbReference>
<gene>
    <name evidence="25" type="ORF">PMEA_00016353</name>
</gene>
<dbReference type="Pfam" id="PF00388">
    <property type="entry name" value="PI-PLC-X"/>
    <property type="match status" value="1"/>
</dbReference>
<dbReference type="FunFam" id="2.30.29.30:FF:000025">
    <property type="entry name" value="Phosphoinositide phospholipase C"/>
    <property type="match status" value="1"/>
</dbReference>
<feature type="region of interest" description="Disordered" evidence="17">
    <location>
        <begin position="1120"/>
        <end position="1155"/>
    </location>
</feature>
<dbReference type="InterPro" id="IPR000909">
    <property type="entry name" value="PLipase_C_PInositol-sp_X_dom"/>
</dbReference>
<dbReference type="GO" id="GO:0046488">
    <property type="term" value="P:phosphatidylinositol metabolic process"/>
    <property type="evidence" value="ECO:0007669"/>
    <property type="project" value="TreeGrafter"/>
</dbReference>
<feature type="domain" description="C2" evidence="19">
    <location>
        <begin position="1286"/>
        <end position="1417"/>
    </location>
</feature>
<dbReference type="GO" id="GO:0051209">
    <property type="term" value="P:release of sequestered calcium ion into cytosol"/>
    <property type="evidence" value="ECO:0007669"/>
    <property type="project" value="TreeGrafter"/>
</dbReference>
<evidence type="ECO:0000256" key="17">
    <source>
        <dbReference type="SAM" id="MobiDB-lite"/>
    </source>
</evidence>
<dbReference type="Gene3D" id="2.30.29.30">
    <property type="entry name" value="Pleckstrin-homology domain (PH domain)/Phosphotyrosine-binding domain (PTB)"/>
    <property type="match status" value="1"/>
</dbReference>
<evidence type="ECO:0000313" key="26">
    <source>
        <dbReference type="Proteomes" id="UP001159428"/>
    </source>
</evidence>
<protein>
    <recommendedName>
        <fullName evidence="3 16">Phosphoinositide phospholipase C</fullName>
        <ecNumber evidence="3 16">3.1.4.11</ecNumber>
    </recommendedName>
</protein>
<evidence type="ECO:0000313" key="25">
    <source>
        <dbReference type="EMBL" id="CAH3035590.1"/>
    </source>
</evidence>
<dbReference type="SUPFAM" id="SSF56496">
    <property type="entry name" value="Fibrinogen C-terminal domain-like"/>
    <property type="match status" value="2"/>
</dbReference>
<accession>A0AAU9VQS3</accession>
<evidence type="ECO:0000256" key="9">
    <source>
        <dbReference type="ARBA" id="ARBA00022837"/>
    </source>
</evidence>
<dbReference type="SMART" id="SM00179">
    <property type="entry name" value="EGF_CA"/>
    <property type="match status" value="4"/>
</dbReference>
<dbReference type="GO" id="GO:0048015">
    <property type="term" value="P:phosphatidylinositol-mediated signaling"/>
    <property type="evidence" value="ECO:0007669"/>
    <property type="project" value="TreeGrafter"/>
</dbReference>
<dbReference type="SMART" id="SM00239">
    <property type="entry name" value="C2"/>
    <property type="match status" value="1"/>
</dbReference>
<keyword evidence="6" id="KW-0732">Signal</keyword>
<dbReference type="InterPro" id="IPR000152">
    <property type="entry name" value="EGF-type_Asp/Asn_hydroxyl_site"/>
</dbReference>
<keyword evidence="11 16" id="KW-0443">Lipid metabolism</keyword>
<feature type="domain" description="EGF-like" evidence="21">
    <location>
        <begin position="86"/>
        <end position="126"/>
    </location>
</feature>
<dbReference type="SUPFAM" id="SSF57196">
    <property type="entry name" value="EGF/Laminin"/>
    <property type="match status" value="2"/>
</dbReference>
<proteinExistence type="predicted"/>
<evidence type="ECO:0000256" key="5">
    <source>
        <dbReference type="ARBA" id="ARBA00022536"/>
    </source>
</evidence>
<keyword evidence="12 15" id="KW-1015">Disulfide bond</keyword>
<evidence type="ECO:0000256" key="3">
    <source>
        <dbReference type="ARBA" id="ARBA00012368"/>
    </source>
</evidence>
<dbReference type="SUPFAM" id="SSF49562">
    <property type="entry name" value="C2 domain (Calcium/lipid-binding domain, CaLB)"/>
    <property type="match status" value="1"/>
</dbReference>
<dbReference type="SMART" id="SM00148">
    <property type="entry name" value="PLCXc"/>
    <property type="match status" value="1"/>
</dbReference>
<dbReference type="PANTHER" id="PTHR10336">
    <property type="entry name" value="PHOSPHOINOSITIDE-SPECIFIC PHOSPHOLIPASE C FAMILY PROTEIN"/>
    <property type="match status" value="1"/>
</dbReference>
<dbReference type="SMART" id="SM00149">
    <property type="entry name" value="PLCYc"/>
    <property type="match status" value="1"/>
</dbReference>
<keyword evidence="8 16" id="KW-0378">Hydrolase</keyword>
<organism evidence="25 26">
    <name type="scientific">Pocillopora meandrina</name>
    <dbReference type="NCBI Taxonomy" id="46732"/>
    <lineage>
        <taxon>Eukaryota</taxon>
        <taxon>Metazoa</taxon>
        <taxon>Cnidaria</taxon>
        <taxon>Anthozoa</taxon>
        <taxon>Hexacorallia</taxon>
        <taxon>Scleractinia</taxon>
        <taxon>Astrocoeniina</taxon>
        <taxon>Pocilloporidae</taxon>
        <taxon>Pocillopora</taxon>
    </lineage>
</organism>
<dbReference type="Pfam" id="PF09279">
    <property type="entry name" value="EF-hand_like"/>
    <property type="match status" value="1"/>
</dbReference>
<dbReference type="PROSITE" id="PS01186">
    <property type="entry name" value="EGF_2"/>
    <property type="match status" value="4"/>
</dbReference>
<dbReference type="SUPFAM" id="SSF51695">
    <property type="entry name" value="PLC-like phosphodiesterases"/>
    <property type="match status" value="1"/>
</dbReference>
<feature type="domain" description="EF-hand" evidence="22">
    <location>
        <begin position="766"/>
        <end position="788"/>
    </location>
</feature>
<comment type="cofactor">
    <cofactor evidence="1">
        <name>Ca(2+)</name>
        <dbReference type="ChEBI" id="CHEBI:29108"/>
    </cofactor>
</comment>
<dbReference type="CDD" id="cd00275">
    <property type="entry name" value="C2_PLC_like"/>
    <property type="match status" value="1"/>
</dbReference>
<feature type="domain" description="PH" evidence="18">
    <location>
        <begin position="593"/>
        <end position="700"/>
    </location>
</feature>
<evidence type="ECO:0000259" key="23">
    <source>
        <dbReference type="PROSITE" id="PS50948"/>
    </source>
</evidence>
<dbReference type="PROSITE" id="PS50007">
    <property type="entry name" value="PIPLC_X_DOMAIN"/>
    <property type="match status" value="1"/>
</dbReference>
<dbReference type="PROSITE" id="PS00022">
    <property type="entry name" value="EGF_1"/>
    <property type="match status" value="1"/>
</dbReference>
<reference evidence="25 26" key="1">
    <citation type="submission" date="2022-05" db="EMBL/GenBank/DDBJ databases">
        <authorList>
            <consortium name="Genoscope - CEA"/>
            <person name="William W."/>
        </authorList>
    </citation>
    <scope>NUCLEOTIDE SEQUENCE [LARGE SCALE GENOMIC DNA]</scope>
</reference>
<dbReference type="Gene3D" id="2.10.25.10">
    <property type="entry name" value="Laminin"/>
    <property type="match status" value="4"/>
</dbReference>
<feature type="domain" description="EF-hand" evidence="22">
    <location>
        <begin position="714"/>
        <end position="749"/>
    </location>
</feature>
<evidence type="ECO:0000259" key="19">
    <source>
        <dbReference type="PROSITE" id="PS50004"/>
    </source>
</evidence>
<evidence type="ECO:0000256" key="14">
    <source>
        <dbReference type="ARBA" id="ARBA00023674"/>
    </source>
</evidence>
<dbReference type="Gene3D" id="2.60.120.1000">
    <property type="match status" value="2"/>
</dbReference>
<dbReference type="CDD" id="cd00054">
    <property type="entry name" value="EGF_CA"/>
    <property type="match status" value="4"/>
</dbReference>
<keyword evidence="13" id="KW-0807">Transducer</keyword>
<evidence type="ECO:0000259" key="21">
    <source>
        <dbReference type="PROSITE" id="PS50026"/>
    </source>
</evidence>
<dbReference type="InterPro" id="IPR000742">
    <property type="entry name" value="EGF"/>
</dbReference>
<dbReference type="FunFam" id="1.10.238.10:FF:000005">
    <property type="entry name" value="Phosphoinositide phospholipase C"/>
    <property type="match status" value="1"/>
</dbReference>
<evidence type="ECO:0000256" key="11">
    <source>
        <dbReference type="ARBA" id="ARBA00023098"/>
    </source>
</evidence>
<dbReference type="PANTHER" id="PTHR10336:SF80">
    <property type="entry name" value="C2 DOMAIN-CONTAINING PROTEIN"/>
    <property type="match status" value="1"/>
</dbReference>
<evidence type="ECO:0000256" key="12">
    <source>
        <dbReference type="ARBA" id="ARBA00023157"/>
    </source>
</evidence>
<dbReference type="EC" id="3.1.4.11" evidence="3 16"/>
<evidence type="ECO:0000256" key="8">
    <source>
        <dbReference type="ARBA" id="ARBA00022801"/>
    </source>
</evidence>
<sequence length="1467" mass="165822">MHDRLLRLFSYSDRPISGEIDTRLTEWGERINKREANSDCNSFSYNDECTMNTHDCSSNADCSNVMGSFQCACKSGYTGDGKACQDLDECATANHSCSTHAHCSNVIGSFQCTCNDGYSGDGKTCQAFGSAKEVPFSSCKSLSSFNLPTGVYWLDIDGGSHDNAFKAYCEMETDGGGWTLVWSYTFTNYQSFSTPSNAITPRPTWDVQNSDDVNVPTSNTPPLNETDFNAIEFSKWAIIGDKVLIKSNINNWIICSGTGSLPKWQYDGCRMIQFREQKQNVALTNHIIKSEQVFDRDTCELKCYQDPNCVSYNYGPSADGNLLCELSDKTHSQVPANDLKAKEDYIYSLITANACQSSPCKLNSTCQAGFGAHGYRCICPEGYHGETCELDVNECAVATHDCSPNADCSNVMGSFHCNCKSGYSGDGKTCQAFGSTKELAVSSCKSLSSFNFPSGVYWLDLDSGSRDNSFKAYCEMETDGGNWTLVWSYTFTNYSNFQASSNAITPRPNWHVFIPSRVDVTISKNPPLSETDFNAFEFSKWKNFGEEILVKSNINNWIICSSGDGNLAKWSDGPVNSKCAENHKFANIGESIDIMQKGALVIKLRSSSKKYPRKFFLDQQSLNIRWTPSKKGDRAKIPLASVREVREGFTTDAFTQCPEVYSENSCFSIIHGDEFSTLDLVFQTQEEFLHWTVGLRYLLAKRSAEDEPLRRQTSRDQWLKEVFLSADKSGDGLLSVDEVFSLMHKLNVKISNRKLRETFKAADTDDQDSDGLLDFNEFINFYKSISTRRELYLLLLKYGNSKEHMTVAELKVFLEKEQQMKDVTGEDCCKIIQTYEPVLENRSVGILGIDGFTSYLLGPEGDIFNPEHSRVNQDMTRPLSHYFIASSHNTYLLGDQLTSNSSMDIYIKVLQSGCRCIEIDCWDGKDGEPVVYHGYTMTSKVKFRYIILNINDFAFLNNKYPVILSLENHCSVSQQKVMASLMRDIFKDKLVYETSLDRKDLPSPQSLMGKILIKAKKLPATFDQDLDEGDVTEEDSADEMEEAFKFRDNENVLEQKAKERKWRRTLASLQRLRSNKDDEENDARGDLSSAIVTSVALEEPTSVGASKSVPRLGRSLSAKYVFDQGPRNQPAEIRKTQSFSEKDKKTRRRSKKRLISTEEDSIRKIKLSKHLSDLVAYTKSSAFKGLDLDENDTHCEVCSVPESKAYRYVDTKGEQFVRYTRYKLCRVYPAGYRIDSSNPNPQAFWNCGCQLVALNYQTEGRMMQIYKGKFKSNGNCGYVLKPDIMCEAEPKFDPMTRTDIKGVRKKICKIKVISGQQLPKPKDSILGDRGEIIDPYVEIEVIGIPADNCKRRTKTVIDNGFNPVWEETITFVLTFPELSNFRFVVWDEDPIGRDFIGQVSYPFSSLMPGYRHVHLEGNQQASIFVHVTIADYNGEKIIDGLDIFNPERRYSVGVKFKRRQRRDSTLF</sequence>
<dbReference type="SMART" id="SM00181">
    <property type="entry name" value="EGF"/>
    <property type="match status" value="4"/>
</dbReference>
<evidence type="ECO:0000256" key="13">
    <source>
        <dbReference type="ARBA" id="ARBA00023224"/>
    </source>
</evidence>
<dbReference type="Gene3D" id="2.60.40.150">
    <property type="entry name" value="C2 domain"/>
    <property type="match status" value="1"/>
</dbReference>
<comment type="catalytic activity">
    <reaction evidence="14">
        <text>a 1,2-diacyl-sn-glycero-3-phospho-(1D-myo-inositol-4,5-bisphosphate) + H2O = 1D-myo-inositol 1,4,5-trisphosphate + a 1,2-diacyl-sn-glycerol + H(+)</text>
        <dbReference type="Rhea" id="RHEA:33179"/>
        <dbReference type="ChEBI" id="CHEBI:15377"/>
        <dbReference type="ChEBI" id="CHEBI:15378"/>
        <dbReference type="ChEBI" id="CHEBI:17815"/>
        <dbReference type="ChEBI" id="CHEBI:58456"/>
        <dbReference type="ChEBI" id="CHEBI:203600"/>
        <dbReference type="EC" id="3.1.4.11"/>
    </reaction>
    <physiologicalReaction direction="left-to-right" evidence="14">
        <dbReference type="Rhea" id="RHEA:33180"/>
    </physiologicalReaction>
</comment>
<dbReference type="Pfam" id="PF12947">
    <property type="entry name" value="EGF_3"/>
    <property type="match status" value="3"/>
</dbReference>
<dbReference type="InterPro" id="IPR009030">
    <property type="entry name" value="Growth_fac_rcpt_cys_sf"/>
</dbReference>
<dbReference type="PROSITE" id="PS00018">
    <property type="entry name" value="EF_HAND_1"/>
    <property type="match status" value="2"/>
</dbReference>
<evidence type="ECO:0000256" key="4">
    <source>
        <dbReference type="ARBA" id="ARBA00022490"/>
    </source>
</evidence>
<comment type="caution">
    <text evidence="15">Lacks conserved residue(s) required for the propagation of feature annotation.</text>
</comment>
<dbReference type="PROSITE" id="PS01187">
    <property type="entry name" value="EGF_CA"/>
    <property type="match status" value="2"/>
</dbReference>
<keyword evidence="5 15" id="KW-0245">EGF-like domain</keyword>
<feature type="disulfide bond" evidence="15">
    <location>
        <begin position="379"/>
        <end position="388"/>
    </location>
</feature>
<dbReference type="InterPro" id="IPR000008">
    <property type="entry name" value="C2_dom"/>
</dbReference>
<evidence type="ECO:0000259" key="20">
    <source>
        <dbReference type="PROSITE" id="PS50008"/>
    </source>
</evidence>
<dbReference type="GO" id="GO:0004435">
    <property type="term" value="F:phosphatidylinositol-4,5-bisphosphate phospholipase C activity"/>
    <property type="evidence" value="ECO:0007669"/>
    <property type="project" value="UniProtKB-EC"/>
</dbReference>
<keyword evidence="4" id="KW-0963">Cytoplasm</keyword>
<dbReference type="PROSITE" id="PS50026">
    <property type="entry name" value="EGF_3"/>
    <property type="match status" value="4"/>
</dbReference>
<dbReference type="InterPro" id="IPR017946">
    <property type="entry name" value="PLC-like_Pdiesterase_TIM-brl"/>
</dbReference>
<evidence type="ECO:0000256" key="7">
    <source>
        <dbReference type="ARBA" id="ARBA00022737"/>
    </source>
</evidence>
<dbReference type="Pfam" id="PF00168">
    <property type="entry name" value="C2"/>
    <property type="match status" value="1"/>
</dbReference>
<evidence type="ECO:0000259" key="22">
    <source>
        <dbReference type="PROSITE" id="PS50222"/>
    </source>
</evidence>
<evidence type="ECO:0000256" key="15">
    <source>
        <dbReference type="PROSITE-ProRule" id="PRU00076"/>
    </source>
</evidence>
<dbReference type="PROSITE" id="PS50948">
    <property type="entry name" value="PAN"/>
    <property type="match status" value="1"/>
</dbReference>
<dbReference type="InterPro" id="IPR001881">
    <property type="entry name" value="EGF-like_Ca-bd_dom"/>
</dbReference>
<dbReference type="Pfam" id="PF16457">
    <property type="entry name" value="PH_12"/>
    <property type="match status" value="1"/>
</dbReference>